<dbReference type="Gene3D" id="3.30.70.100">
    <property type="match status" value="1"/>
</dbReference>
<keyword evidence="3" id="KW-1185">Reference proteome</keyword>
<accession>A0ABT8B503</accession>
<dbReference type="Pfam" id="PF03992">
    <property type="entry name" value="ABM"/>
    <property type="match status" value="1"/>
</dbReference>
<comment type="caution">
    <text evidence="2">The sequence shown here is derived from an EMBL/GenBank/DDBJ whole genome shotgun (WGS) entry which is preliminary data.</text>
</comment>
<proteinExistence type="predicted"/>
<dbReference type="EMBL" id="JAUFPU010000008">
    <property type="protein sequence ID" value="MDN3577206.1"/>
    <property type="molecule type" value="Genomic_DNA"/>
</dbReference>
<dbReference type="Proteomes" id="UP001180081">
    <property type="component" value="Unassembled WGS sequence"/>
</dbReference>
<dbReference type="GO" id="GO:0004497">
    <property type="term" value="F:monooxygenase activity"/>
    <property type="evidence" value="ECO:0007669"/>
    <property type="project" value="UniProtKB-KW"/>
</dbReference>
<sequence>MIATTPPYYAVIFSSRRNDGDHDYAATAEAMVRLASQQAGFLGLESVRDADGNGITVSYWESEAAIADWRRNAEHTQARQRGRAQWYAAFSVRVARVDRAYGTELASPA</sequence>
<dbReference type="SUPFAM" id="SSF54909">
    <property type="entry name" value="Dimeric alpha+beta barrel"/>
    <property type="match status" value="1"/>
</dbReference>
<name>A0ABT8B503_9NEIS</name>
<evidence type="ECO:0000313" key="3">
    <source>
        <dbReference type="Proteomes" id="UP001180081"/>
    </source>
</evidence>
<dbReference type="PANTHER" id="PTHR37811:SF2">
    <property type="entry name" value="ABM DOMAIN-CONTAINING PROTEIN"/>
    <property type="match status" value="1"/>
</dbReference>
<reference evidence="2" key="2">
    <citation type="submission" date="2023-06" db="EMBL/GenBank/DDBJ databases">
        <authorList>
            <person name="Lucena T."/>
            <person name="Sun Q."/>
        </authorList>
    </citation>
    <scope>NUCLEOTIDE SEQUENCE</scope>
    <source>
        <strain evidence="2">CECT 7703</strain>
    </source>
</reference>
<feature type="domain" description="ABM" evidence="1">
    <location>
        <begin position="8"/>
        <end position="94"/>
    </location>
</feature>
<organism evidence="2 3">
    <name type="scientific">Chitinimonas viridis</name>
    <dbReference type="NCBI Taxonomy" id="664880"/>
    <lineage>
        <taxon>Bacteria</taxon>
        <taxon>Pseudomonadati</taxon>
        <taxon>Pseudomonadota</taxon>
        <taxon>Betaproteobacteria</taxon>
        <taxon>Neisseriales</taxon>
        <taxon>Chitinibacteraceae</taxon>
        <taxon>Chitinimonas</taxon>
    </lineage>
</organism>
<evidence type="ECO:0000313" key="2">
    <source>
        <dbReference type="EMBL" id="MDN3577206.1"/>
    </source>
</evidence>
<dbReference type="InterPro" id="IPR052936">
    <property type="entry name" value="Jasmonate_Hydroxylase-like"/>
</dbReference>
<dbReference type="PANTHER" id="PTHR37811">
    <property type="entry name" value="BLL5343 PROTEIN"/>
    <property type="match status" value="1"/>
</dbReference>
<dbReference type="EC" id="1.14.-.-" evidence="2"/>
<dbReference type="InterPro" id="IPR007138">
    <property type="entry name" value="ABM_dom"/>
</dbReference>
<protein>
    <submittedName>
        <fullName evidence="2">Antibiotic biosynthesis monooxygenase</fullName>
        <ecNumber evidence="2">1.14.-.-</ecNumber>
    </submittedName>
</protein>
<dbReference type="PROSITE" id="PS51725">
    <property type="entry name" value="ABM"/>
    <property type="match status" value="1"/>
</dbReference>
<keyword evidence="2" id="KW-0560">Oxidoreductase</keyword>
<gene>
    <name evidence="2" type="ORF">QWZ03_10545</name>
</gene>
<reference evidence="2" key="1">
    <citation type="journal article" date="2014" name="Int. J. Syst. Evol. Microbiol.">
        <title>Complete genome of a new Firmicutes species belonging to the dominant human colonic microbiota ('Ruminococcus bicirculans') reveals two chromosomes and a selective capacity to utilize plant glucans.</title>
        <authorList>
            <consortium name="NISC Comparative Sequencing Program"/>
            <person name="Wegmann U."/>
            <person name="Louis P."/>
            <person name="Goesmann A."/>
            <person name="Henrissat B."/>
            <person name="Duncan S.H."/>
            <person name="Flint H.J."/>
        </authorList>
    </citation>
    <scope>NUCLEOTIDE SEQUENCE</scope>
    <source>
        <strain evidence="2">CECT 7703</strain>
    </source>
</reference>
<dbReference type="RefSeq" id="WP_290332675.1">
    <property type="nucleotide sequence ID" value="NZ_JAUFPU010000008.1"/>
</dbReference>
<keyword evidence="2" id="KW-0503">Monooxygenase</keyword>
<dbReference type="InterPro" id="IPR011008">
    <property type="entry name" value="Dimeric_a/b-barrel"/>
</dbReference>
<evidence type="ECO:0000259" key="1">
    <source>
        <dbReference type="PROSITE" id="PS51725"/>
    </source>
</evidence>